<keyword evidence="6 9" id="KW-0804">Transcription</keyword>
<feature type="region of interest" description="Disordered" evidence="10">
    <location>
        <begin position="1"/>
        <end position="61"/>
    </location>
</feature>
<evidence type="ECO:0000256" key="1">
    <source>
        <dbReference type="ARBA" id="ARBA00022723"/>
    </source>
</evidence>
<keyword evidence="7 8" id="KW-0539">Nucleus</keyword>
<evidence type="ECO:0000256" key="3">
    <source>
        <dbReference type="ARBA" id="ARBA00022833"/>
    </source>
</evidence>
<feature type="region of interest" description="Disordered" evidence="10">
    <location>
        <begin position="98"/>
        <end position="131"/>
    </location>
</feature>
<dbReference type="PANTHER" id="PTHR31992">
    <property type="entry name" value="DOF ZINC FINGER PROTEIN DOF1.4-RELATED"/>
    <property type="match status" value="1"/>
</dbReference>
<feature type="compositionally biased region" description="Basic and acidic residues" evidence="10">
    <location>
        <begin position="1"/>
        <end position="14"/>
    </location>
</feature>
<keyword evidence="13" id="KW-1185">Reference proteome</keyword>
<proteinExistence type="predicted"/>
<evidence type="ECO:0000256" key="2">
    <source>
        <dbReference type="ARBA" id="ARBA00022771"/>
    </source>
</evidence>
<feature type="domain" description="Dof-type" evidence="11">
    <location>
        <begin position="59"/>
        <end position="113"/>
    </location>
</feature>
<evidence type="ECO:0000313" key="13">
    <source>
        <dbReference type="Proteomes" id="UP000734854"/>
    </source>
</evidence>
<evidence type="ECO:0000256" key="8">
    <source>
        <dbReference type="PROSITE-ProRule" id="PRU00071"/>
    </source>
</evidence>
<dbReference type="GO" id="GO:0005634">
    <property type="term" value="C:nucleus"/>
    <property type="evidence" value="ECO:0007669"/>
    <property type="project" value="UniProtKB-SubCell"/>
</dbReference>
<evidence type="ECO:0000256" key="5">
    <source>
        <dbReference type="ARBA" id="ARBA00023125"/>
    </source>
</evidence>
<feature type="compositionally biased region" description="Basic and acidic residues" evidence="10">
    <location>
        <begin position="46"/>
        <end position="55"/>
    </location>
</feature>
<dbReference type="EMBL" id="JACMSC010000005">
    <property type="protein sequence ID" value="KAG6521782.1"/>
    <property type="molecule type" value="Genomic_DNA"/>
</dbReference>
<evidence type="ECO:0000256" key="6">
    <source>
        <dbReference type="ARBA" id="ARBA00023163"/>
    </source>
</evidence>
<evidence type="ECO:0000256" key="7">
    <source>
        <dbReference type="ARBA" id="ARBA00023242"/>
    </source>
</evidence>
<dbReference type="PROSITE" id="PS50884">
    <property type="entry name" value="ZF_DOF_2"/>
    <property type="match status" value="1"/>
</dbReference>
<feature type="compositionally biased region" description="Low complexity" evidence="10">
    <location>
        <begin position="25"/>
        <end position="37"/>
    </location>
</feature>
<evidence type="ECO:0000256" key="10">
    <source>
        <dbReference type="SAM" id="MobiDB-lite"/>
    </source>
</evidence>
<dbReference type="GO" id="GO:0003700">
    <property type="term" value="F:DNA-binding transcription factor activity"/>
    <property type="evidence" value="ECO:0007669"/>
    <property type="project" value="UniProtKB-UniRule"/>
</dbReference>
<dbReference type="AlphaFoldDB" id="A0A8J5H8W3"/>
<organism evidence="12 13">
    <name type="scientific">Zingiber officinale</name>
    <name type="common">Ginger</name>
    <name type="synonym">Amomum zingiber</name>
    <dbReference type="NCBI Taxonomy" id="94328"/>
    <lineage>
        <taxon>Eukaryota</taxon>
        <taxon>Viridiplantae</taxon>
        <taxon>Streptophyta</taxon>
        <taxon>Embryophyta</taxon>
        <taxon>Tracheophyta</taxon>
        <taxon>Spermatophyta</taxon>
        <taxon>Magnoliopsida</taxon>
        <taxon>Liliopsida</taxon>
        <taxon>Zingiberales</taxon>
        <taxon>Zingiberaceae</taxon>
        <taxon>Zingiber</taxon>
    </lineage>
</organism>
<accession>A0A8J5H8W3</accession>
<protein>
    <recommendedName>
        <fullName evidence="9">Dof zinc finger protein</fullName>
    </recommendedName>
</protein>
<keyword evidence="3 9" id="KW-0862">Zinc</keyword>
<gene>
    <name evidence="12" type="ORF">ZIOFF_018908</name>
</gene>
<evidence type="ECO:0000256" key="4">
    <source>
        <dbReference type="ARBA" id="ARBA00023015"/>
    </source>
</evidence>
<keyword evidence="4 9" id="KW-0805">Transcription regulation</keyword>
<feature type="region of interest" description="Disordered" evidence="10">
    <location>
        <begin position="281"/>
        <end position="339"/>
    </location>
</feature>
<dbReference type="PROSITE" id="PS01361">
    <property type="entry name" value="ZF_DOF_1"/>
    <property type="match status" value="1"/>
</dbReference>
<dbReference type="PANTHER" id="PTHR31992:SF285">
    <property type="entry name" value="DOF ZINC FINGER PROTEIN DOF4.6"/>
    <property type="match status" value="1"/>
</dbReference>
<comment type="function">
    <text evidence="9">Transcription factor that binds specifically to a 5'-AA[AG]G-3' consensus core sequence.</text>
</comment>
<dbReference type="GO" id="GO:0003677">
    <property type="term" value="F:DNA binding"/>
    <property type="evidence" value="ECO:0007669"/>
    <property type="project" value="UniProtKB-UniRule"/>
</dbReference>
<dbReference type="InterPro" id="IPR045174">
    <property type="entry name" value="Dof"/>
</dbReference>
<evidence type="ECO:0000259" key="11">
    <source>
        <dbReference type="PROSITE" id="PS50884"/>
    </source>
</evidence>
<feature type="compositionally biased region" description="Low complexity" evidence="10">
    <location>
        <begin position="281"/>
        <end position="306"/>
    </location>
</feature>
<comment type="subcellular location">
    <subcellularLocation>
        <location evidence="8 9">Nucleus</location>
    </subcellularLocation>
</comment>
<evidence type="ECO:0000313" key="12">
    <source>
        <dbReference type="EMBL" id="KAG6521782.1"/>
    </source>
</evidence>
<sequence>MVDSNARKEQDSTPRRKGGGRLGRCRSSSSSTTTTARPPAPPQAAEGEKKARLQKEQASNCPRCNSTNTKFCYYNNYSLSQPRYFCKTCRRYWTEGGSLRNVPVGGGSRKNKRPSSLSSSTSSTATSAATSIIPPNPKKLLLPGVGGDFIPASGVAPISFSTTTTTHKLTQDGVQDLHLGLPHLVLTPLPDFGATSSSATGLLRPFLPLSTLSEFYSSSGFGLMQDLIRAPPLSFPVDAGAGGGIGGVSGGFEAVGMSNSEKTGRLLFPFEDIKPLVVHDPTNTSAAAPAPAPAAGGNGSGSASASEFEMSGRSSQAAGDPPGFWSDIIGDSSGTGEGW</sequence>
<reference evidence="12 13" key="1">
    <citation type="submission" date="2020-08" db="EMBL/GenBank/DDBJ databases">
        <title>Plant Genome Project.</title>
        <authorList>
            <person name="Zhang R.-G."/>
        </authorList>
    </citation>
    <scope>NUCLEOTIDE SEQUENCE [LARGE SCALE GENOMIC DNA]</scope>
    <source>
        <tissue evidence="12">Rhizome</tissue>
    </source>
</reference>
<feature type="compositionally biased region" description="Low complexity" evidence="10">
    <location>
        <begin position="115"/>
        <end position="131"/>
    </location>
</feature>
<keyword evidence="1 9" id="KW-0479">Metal-binding</keyword>
<dbReference type="GO" id="GO:0008270">
    <property type="term" value="F:zinc ion binding"/>
    <property type="evidence" value="ECO:0007669"/>
    <property type="project" value="UniProtKB-KW"/>
</dbReference>
<keyword evidence="5 8" id="KW-0238">DNA-binding</keyword>
<dbReference type="Pfam" id="PF02701">
    <property type="entry name" value="Zn_ribbon_Dof"/>
    <property type="match status" value="1"/>
</dbReference>
<name>A0A8J5H8W3_ZINOF</name>
<comment type="caution">
    <text evidence="12">The sequence shown here is derived from an EMBL/GenBank/DDBJ whole genome shotgun (WGS) entry which is preliminary data.</text>
</comment>
<keyword evidence="2 8" id="KW-0863">Zinc-finger</keyword>
<dbReference type="InterPro" id="IPR003851">
    <property type="entry name" value="Znf_Dof"/>
</dbReference>
<dbReference type="Proteomes" id="UP000734854">
    <property type="component" value="Unassembled WGS sequence"/>
</dbReference>
<evidence type="ECO:0000256" key="9">
    <source>
        <dbReference type="RuleBase" id="RU369094"/>
    </source>
</evidence>